<dbReference type="InterPro" id="IPR009057">
    <property type="entry name" value="Homeodomain-like_sf"/>
</dbReference>
<dbReference type="AlphaFoldDB" id="A0A7W9MVD7"/>
<proteinExistence type="predicted"/>
<name>A0A7W9MVD7_9ACTN</name>
<organism evidence="1 2">
    <name type="scientific">Kribbella italica</name>
    <dbReference type="NCBI Taxonomy" id="1540520"/>
    <lineage>
        <taxon>Bacteria</taxon>
        <taxon>Bacillati</taxon>
        <taxon>Actinomycetota</taxon>
        <taxon>Actinomycetes</taxon>
        <taxon>Propionibacteriales</taxon>
        <taxon>Kribbellaceae</taxon>
        <taxon>Kribbella</taxon>
    </lineage>
</organism>
<accession>A0A7W9MVD7</accession>
<sequence length="37" mass="4191">MIYAYFGNKDGLFDAVFTAYVEHYLAEVGSVVPWCVD</sequence>
<evidence type="ECO:0000313" key="1">
    <source>
        <dbReference type="EMBL" id="MBB5837811.1"/>
    </source>
</evidence>
<protein>
    <submittedName>
        <fullName evidence="1">AcrR family transcriptional regulator</fullName>
    </submittedName>
</protein>
<dbReference type="SUPFAM" id="SSF46689">
    <property type="entry name" value="Homeodomain-like"/>
    <property type="match status" value="1"/>
</dbReference>
<dbReference type="EMBL" id="JACHMY010000001">
    <property type="protein sequence ID" value="MBB5837811.1"/>
    <property type="molecule type" value="Genomic_DNA"/>
</dbReference>
<comment type="caution">
    <text evidence="1">The sequence shown here is derived from an EMBL/GenBank/DDBJ whole genome shotgun (WGS) entry which is preliminary data.</text>
</comment>
<dbReference type="Proteomes" id="UP000549971">
    <property type="component" value="Unassembled WGS sequence"/>
</dbReference>
<keyword evidence="2" id="KW-1185">Reference proteome</keyword>
<dbReference type="Gene3D" id="1.10.357.10">
    <property type="entry name" value="Tetracycline Repressor, domain 2"/>
    <property type="match status" value="1"/>
</dbReference>
<gene>
    <name evidence="1" type="ORF">HDA39_004545</name>
</gene>
<reference evidence="1 2" key="1">
    <citation type="submission" date="2020-08" db="EMBL/GenBank/DDBJ databases">
        <title>Sequencing the genomes of 1000 actinobacteria strains.</title>
        <authorList>
            <person name="Klenk H.-P."/>
        </authorList>
    </citation>
    <scope>NUCLEOTIDE SEQUENCE [LARGE SCALE GENOMIC DNA]</scope>
    <source>
        <strain evidence="1 2">DSM 28967</strain>
    </source>
</reference>
<evidence type="ECO:0000313" key="2">
    <source>
        <dbReference type="Proteomes" id="UP000549971"/>
    </source>
</evidence>